<dbReference type="Gene3D" id="2.170.150.80">
    <property type="entry name" value="NAC domain"/>
    <property type="match status" value="1"/>
</dbReference>
<evidence type="ECO:0000256" key="2">
    <source>
        <dbReference type="ARBA" id="ARBA00023015"/>
    </source>
</evidence>
<keyword evidence="3" id="KW-0238">DNA-binding</keyword>
<reference evidence="8 9" key="1">
    <citation type="submission" date="2024-01" db="EMBL/GenBank/DDBJ databases">
        <title>The genomes of 5 underutilized Papilionoideae crops provide insights into root nodulation and disease resistanc.</title>
        <authorList>
            <person name="Jiang F."/>
        </authorList>
    </citation>
    <scope>NUCLEOTIDE SEQUENCE [LARGE SCALE GENOMIC DNA]</scope>
    <source>
        <strain evidence="8">LVBAO_FW01</strain>
        <tissue evidence="8">Leaves</tissue>
    </source>
</reference>
<proteinExistence type="predicted"/>
<feature type="region of interest" description="Disordered" evidence="6">
    <location>
        <begin position="256"/>
        <end position="305"/>
    </location>
</feature>
<dbReference type="SUPFAM" id="SSF101941">
    <property type="entry name" value="NAC domain"/>
    <property type="match status" value="1"/>
</dbReference>
<keyword evidence="2" id="KW-0805">Transcription regulation</keyword>
<comment type="subcellular location">
    <subcellularLocation>
        <location evidence="1">Nucleus</location>
    </subcellularLocation>
</comment>
<dbReference type="PANTHER" id="PTHR31744:SF221">
    <property type="entry name" value="NAC DOMAIN-CONTAINING PROTEIN 43-LIKE"/>
    <property type="match status" value="1"/>
</dbReference>
<sequence>MPENMSISVNGQSQVPPGFRFHPTEEELLQYYLRKKVSYEKIDLDVIRDVDLNKLEPWDIQEKCKIGTTPQNDWYFFSHKDKKYPTGTRTNRATAAGFWKATGRDKVIYSNGKRIGMRKTLVFYKGRAPHGQKSDWIMHEYRLDDNTTSDTTIVSNVMGDGAQEEGWVVCRIFKKKNHLKTLDSPLASSISGEGRRSHLFDSCDEGALEQILEQMGRGCKEENNYEGGGNYNSSYGRYGGLNSYNDRFMKLPSLESPKSTSIESQQKNNSDNNNNENNNNNNNGYHPIIPVDNEGSFTTHQVSGDPNPLEVVVGSGGGGGGGGLTNWAALDRLVASQLNGQTEASRQLACFNDPTMAYCTAEHDLQLPTLRSSSSSSTSTHTRPPNTNTTTPVSASAPPYTVHDYTTSEIDLWNFARSTSSFLSSSEPLCHVSNTSV</sequence>
<dbReference type="InterPro" id="IPR003441">
    <property type="entry name" value="NAC-dom"/>
</dbReference>
<feature type="compositionally biased region" description="Low complexity" evidence="6">
    <location>
        <begin position="268"/>
        <end position="283"/>
    </location>
</feature>
<dbReference type="GO" id="GO:0003677">
    <property type="term" value="F:DNA binding"/>
    <property type="evidence" value="ECO:0007669"/>
    <property type="project" value="UniProtKB-KW"/>
</dbReference>
<dbReference type="PANTHER" id="PTHR31744">
    <property type="entry name" value="PROTEIN CUP-SHAPED COTYLEDON 2-RELATED"/>
    <property type="match status" value="1"/>
</dbReference>
<dbReference type="GO" id="GO:0006355">
    <property type="term" value="P:regulation of DNA-templated transcription"/>
    <property type="evidence" value="ECO:0007669"/>
    <property type="project" value="InterPro"/>
</dbReference>
<evidence type="ECO:0000256" key="5">
    <source>
        <dbReference type="ARBA" id="ARBA00023242"/>
    </source>
</evidence>
<feature type="compositionally biased region" description="Polar residues" evidence="6">
    <location>
        <begin position="256"/>
        <end position="267"/>
    </location>
</feature>
<feature type="compositionally biased region" description="Polar residues" evidence="6">
    <location>
        <begin position="295"/>
        <end position="304"/>
    </location>
</feature>
<evidence type="ECO:0000313" key="9">
    <source>
        <dbReference type="Proteomes" id="UP001367508"/>
    </source>
</evidence>
<keyword evidence="5" id="KW-0539">Nucleus</keyword>
<evidence type="ECO:0000313" key="8">
    <source>
        <dbReference type="EMBL" id="KAK7349381.1"/>
    </source>
</evidence>
<keyword evidence="4" id="KW-0804">Transcription</keyword>
<dbReference type="PROSITE" id="PS51005">
    <property type="entry name" value="NAC"/>
    <property type="match status" value="1"/>
</dbReference>
<gene>
    <name evidence="8" type="ORF">VNO77_06706</name>
</gene>
<dbReference type="Pfam" id="PF02365">
    <property type="entry name" value="NAM"/>
    <property type="match status" value="1"/>
</dbReference>
<dbReference type="AlphaFoldDB" id="A0AAN9M7P7"/>
<protein>
    <recommendedName>
        <fullName evidence="7">NAC domain-containing protein</fullName>
    </recommendedName>
</protein>
<feature type="region of interest" description="Disordered" evidence="6">
    <location>
        <begin position="369"/>
        <end position="400"/>
    </location>
</feature>
<evidence type="ECO:0000256" key="4">
    <source>
        <dbReference type="ARBA" id="ARBA00023163"/>
    </source>
</evidence>
<dbReference type="InterPro" id="IPR036093">
    <property type="entry name" value="NAC_dom_sf"/>
</dbReference>
<evidence type="ECO:0000259" key="7">
    <source>
        <dbReference type="PROSITE" id="PS51005"/>
    </source>
</evidence>
<evidence type="ECO:0000256" key="1">
    <source>
        <dbReference type="ARBA" id="ARBA00004123"/>
    </source>
</evidence>
<dbReference type="Proteomes" id="UP001367508">
    <property type="component" value="Unassembled WGS sequence"/>
</dbReference>
<dbReference type="FunFam" id="2.170.150.80:FF:000003">
    <property type="entry name" value="NAC domain-containing protein"/>
    <property type="match status" value="1"/>
</dbReference>
<dbReference type="GO" id="GO:0005634">
    <property type="term" value="C:nucleus"/>
    <property type="evidence" value="ECO:0007669"/>
    <property type="project" value="UniProtKB-SubCell"/>
</dbReference>
<evidence type="ECO:0000256" key="6">
    <source>
        <dbReference type="SAM" id="MobiDB-lite"/>
    </source>
</evidence>
<name>A0AAN9M7P7_CANGL</name>
<accession>A0AAN9M7P7</accession>
<comment type="caution">
    <text evidence="8">The sequence shown here is derived from an EMBL/GenBank/DDBJ whole genome shotgun (WGS) entry which is preliminary data.</text>
</comment>
<dbReference type="EMBL" id="JAYMYQ010000002">
    <property type="protein sequence ID" value="KAK7349381.1"/>
    <property type="molecule type" value="Genomic_DNA"/>
</dbReference>
<evidence type="ECO:0000256" key="3">
    <source>
        <dbReference type="ARBA" id="ARBA00023125"/>
    </source>
</evidence>
<organism evidence="8 9">
    <name type="scientific">Canavalia gladiata</name>
    <name type="common">Sword bean</name>
    <name type="synonym">Dolichos gladiatus</name>
    <dbReference type="NCBI Taxonomy" id="3824"/>
    <lineage>
        <taxon>Eukaryota</taxon>
        <taxon>Viridiplantae</taxon>
        <taxon>Streptophyta</taxon>
        <taxon>Embryophyta</taxon>
        <taxon>Tracheophyta</taxon>
        <taxon>Spermatophyta</taxon>
        <taxon>Magnoliopsida</taxon>
        <taxon>eudicotyledons</taxon>
        <taxon>Gunneridae</taxon>
        <taxon>Pentapetalae</taxon>
        <taxon>rosids</taxon>
        <taxon>fabids</taxon>
        <taxon>Fabales</taxon>
        <taxon>Fabaceae</taxon>
        <taxon>Papilionoideae</taxon>
        <taxon>50 kb inversion clade</taxon>
        <taxon>NPAAA clade</taxon>
        <taxon>indigoferoid/millettioid clade</taxon>
        <taxon>Phaseoleae</taxon>
        <taxon>Canavalia</taxon>
    </lineage>
</organism>
<feature type="domain" description="NAC" evidence="7">
    <location>
        <begin position="15"/>
        <end position="175"/>
    </location>
</feature>
<keyword evidence="9" id="KW-1185">Reference proteome</keyword>